<feature type="compositionally biased region" description="Basic and acidic residues" evidence="1">
    <location>
        <begin position="266"/>
        <end position="275"/>
    </location>
</feature>
<dbReference type="OrthoDB" id="4851818at2759"/>
<protein>
    <submittedName>
        <fullName evidence="2">Uncharacterized protein</fullName>
    </submittedName>
</protein>
<gene>
    <name evidence="2" type="ORF">CSHISOI_09260</name>
</gene>
<evidence type="ECO:0000256" key="1">
    <source>
        <dbReference type="SAM" id="MobiDB-lite"/>
    </source>
</evidence>
<sequence>MTPASYLEFVTSRAAVSRERSAMQAENRRIGRILHKTSTSSWDRDQLGALGVVVTARSCRILPYIAETEVANMIATGIKAHELRDENNLFWASVPMAREALAGLVNGRDRNIQCRTEYEYEKYHGESLGRVWAAVDRLEHGQWDDGGGGDGDIGVDTEEGYTQQQPRDDEVNQDCSRDFGSDLELDGSDPDSSQRLAATNHARTPRRARVPSTPPSLPLPTKRSRRSVNLPPGMVPFDESTRIDGSSPTAVRAALTSSSPGSNWTPREEARRDPNSPEDLTLDLMSSVLRHILRHVPSRPDYRYGGFGSAPVDFDPRKLFLCPDILGRVAFASIDDGGLWIRPLSRRDSHARVAVLETKRAMAAVVDGRPVFSDEWLAQIVGESLAARLTKNAWIGPASSVFVIVGARYFMRYLQIDITDGYLDSLERCVAADDETERAMGDDHVIPVACTPWFDLRNADNCVRVVQNISGIVQVAWIVAQGG</sequence>
<proteinExistence type="predicted"/>
<dbReference type="Proteomes" id="UP000326340">
    <property type="component" value="Unassembled WGS sequence"/>
</dbReference>
<accession>A0A5Q4BH34</accession>
<keyword evidence="3" id="KW-1185">Reference proteome</keyword>
<feature type="compositionally biased region" description="Basic and acidic residues" evidence="1">
    <location>
        <begin position="166"/>
        <end position="180"/>
    </location>
</feature>
<name>A0A5Q4BH34_9PEZI</name>
<evidence type="ECO:0000313" key="3">
    <source>
        <dbReference type="Proteomes" id="UP000326340"/>
    </source>
</evidence>
<dbReference type="AlphaFoldDB" id="A0A5Q4BH34"/>
<feature type="compositionally biased region" description="Polar residues" evidence="1">
    <location>
        <begin position="243"/>
        <end position="265"/>
    </location>
</feature>
<comment type="caution">
    <text evidence="2">The sequence shown here is derived from an EMBL/GenBank/DDBJ whole genome shotgun (WGS) entry which is preliminary data.</text>
</comment>
<evidence type="ECO:0000313" key="2">
    <source>
        <dbReference type="EMBL" id="TQN66245.1"/>
    </source>
</evidence>
<feature type="region of interest" description="Disordered" evidence="1">
    <location>
        <begin position="142"/>
        <end position="279"/>
    </location>
</feature>
<dbReference type="EMBL" id="PUHP01001277">
    <property type="protein sequence ID" value="TQN66245.1"/>
    <property type="molecule type" value="Genomic_DNA"/>
</dbReference>
<reference evidence="2 3" key="1">
    <citation type="journal article" date="2019" name="Sci. Rep.">
        <title>Colletotrichum shisoi sp. nov., an anthracnose pathogen of Perilla frutescens in Japan: molecular phylogenetic, morphological and genomic evidence.</title>
        <authorList>
            <person name="Gan P."/>
            <person name="Tsushima A."/>
            <person name="Hiroyama R."/>
            <person name="Narusaka M."/>
            <person name="Takano Y."/>
            <person name="Narusaka Y."/>
            <person name="Kawaradani M."/>
            <person name="Damm U."/>
            <person name="Shirasu K."/>
        </authorList>
    </citation>
    <scope>NUCLEOTIDE SEQUENCE [LARGE SCALE GENOMIC DNA]</scope>
    <source>
        <strain evidence="2 3">PG-2018a</strain>
    </source>
</reference>
<organism evidence="2 3">
    <name type="scientific">Colletotrichum shisoi</name>
    <dbReference type="NCBI Taxonomy" id="2078593"/>
    <lineage>
        <taxon>Eukaryota</taxon>
        <taxon>Fungi</taxon>
        <taxon>Dikarya</taxon>
        <taxon>Ascomycota</taxon>
        <taxon>Pezizomycotina</taxon>
        <taxon>Sordariomycetes</taxon>
        <taxon>Hypocreomycetidae</taxon>
        <taxon>Glomerellales</taxon>
        <taxon>Glomerellaceae</taxon>
        <taxon>Colletotrichum</taxon>
        <taxon>Colletotrichum destructivum species complex</taxon>
    </lineage>
</organism>